<comment type="caution">
    <text evidence="2">The sequence shown here is derived from an EMBL/GenBank/DDBJ whole genome shotgun (WGS) entry which is preliminary data.</text>
</comment>
<accession>A0A6M2BRN1</accession>
<gene>
    <name evidence="2" type="ORF">G7Y85_08250</name>
</gene>
<name>A0A6M2BRN1_9GAMM</name>
<keyword evidence="3" id="KW-1185">Reference proteome</keyword>
<keyword evidence="1" id="KW-0732">Signal</keyword>
<evidence type="ECO:0000313" key="3">
    <source>
        <dbReference type="Proteomes" id="UP000472676"/>
    </source>
</evidence>
<evidence type="ECO:0000313" key="2">
    <source>
        <dbReference type="EMBL" id="NGY04753.1"/>
    </source>
</evidence>
<reference evidence="2 3" key="1">
    <citation type="journal article" date="2014" name="Int. J. Syst. Evol. Microbiol.">
        <title>Solimonas terrae sp. nov., isolated from soil.</title>
        <authorList>
            <person name="Kim S.J."/>
            <person name="Moon J.Y."/>
            <person name="Weon H.Y."/>
            <person name="Ahn J.H."/>
            <person name="Chen W.M."/>
            <person name="Kwon S.W."/>
        </authorList>
    </citation>
    <scope>NUCLEOTIDE SEQUENCE [LARGE SCALE GENOMIC DNA]</scope>
    <source>
        <strain evidence="2 3">KIS83-12</strain>
    </source>
</reference>
<feature type="chain" id="PRO_5027013430" evidence="1">
    <location>
        <begin position="20"/>
        <end position="167"/>
    </location>
</feature>
<protein>
    <submittedName>
        <fullName evidence="2">Uncharacterized protein</fullName>
    </submittedName>
</protein>
<dbReference type="Proteomes" id="UP000472676">
    <property type="component" value="Unassembled WGS sequence"/>
</dbReference>
<evidence type="ECO:0000256" key="1">
    <source>
        <dbReference type="SAM" id="SignalP"/>
    </source>
</evidence>
<organism evidence="2 3">
    <name type="scientific">Solimonas terrae</name>
    <dbReference type="NCBI Taxonomy" id="1396819"/>
    <lineage>
        <taxon>Bacteria</taxon>
        <taxon>Pseudomonadati</taxon>
        <taxon>Pseudomonadota</taxon>
        <taxon>Gammaproteobacteria</taxon>
        <taxon>Nevskiales</taxon>
        <taxon>Nevskiaceae</taxon>
        <taxon>Solimonas</taxon>
    </lineage>
</organism>
<sequence length="167" mass="17669">MKKMLLASLLLAVCTTANAAPLPVETLDGDPATVPDSLDAGPRLLLIAFSRAARKQTNDWDAHLAATCASHRPACYDVAVMEGMPEFATEMAVGSMRDEVPVTHQGHYLLVMKGTSDWKQLAATPATPGDDAYLVLLGADGTVRWRGRGAWSAATEAGMQQALHAAP</sequence>
<feature type="signal peptide" evidence="1">
    <location>
        <begin position="1"/>
        <end position="19"/>
    </location>
</feature>
<dbReference type="RefSeq" id="WP_166254768.1">
    <property type="nucleotide sequence ID" value="NZ_JAAMOW010000004.1"/>
</dbReference>
<proteinExistence type="predicted"/>
<dbReference type="AlphaFoldDB" id="A0A6M2BRN1"/>
<dbReference type="EMBL" id="JAAMOW010000004">
    <property type="protein sequence ID" value="NGY04753.1"/>
    <property type="molecule type" value="Genomic_DNA"/>
</dbReference>